<proteinExistence type="predicted"/>
<reference evidence="1" key="1">
    <citation type="submission" date="2021-03" db="EMBL/GenBank/DDBJ databases">
        <authorList>
            <person name="Jaffe A."/>
        </authorList>
    </citation>
    <scope>NUCLEOTIDE SEQUENCE</scope>
    <source>
        <strain evidence="1">RIFCSPHIGHO2_01_FULL_AR10_44_11</strain>
    </source>
</reference>
<dbReference type="Proteomes" id="UP000677687">
    <property type="component" value="Unassembled WGS sequence"/>
</dbReference>
<evidence type="ECO:0000313" key="1">
    <source>
        <dbReference type="EMBL" id="MBS3057541.1"/>
    </source>
</evidence>
<protein>
    <submittedName>
        <fullName evidence="1">NGG1p interacting factor NIF3</fullName>
    </submittedName>
</protein>
<accession>A0A8T4KT54</accession>
<dbReference type="AlphaFoldDB" id="A0A8T4KT54"/>
<sequence length="69" mass="7691">LSNNGVGTTVEMHISEEIKKEAEKHNISVVIAGHIASDNIGLNLLLDKIERKGKLEIIPCSGFRRIRRK</sequence>
<feature type="non-terminal residue" evidence="1">
    <location>
        <position position="1"/>
    </location>
</feature>
<comment type="caution">
    <text evidence="1">The sequence shown here is derived from an EMBL/GenBank/DDBJ whole genome shotgun (WGS) entry which is preliminary data.</text>
</comment>
<reference evidence="1" key="2">
    <citation type="submission" date="2021-05" db="EMBL/GenBank/DDBJ databases">
        <title>Protein family content uncovers lineage relationships and bacterial pathway maintenance mechanisms in DPANN archaea.</title>
        <authorList>
            <person name="Castelle C.J."/>
            <person name="Meheust R."/>
            <person name="Jaffe A.L."/>
            <person name="Seitz K."/>
            <person name="Gong X."/>
            <person name="Baker B.J."/>
            <person name="Banfield J.F."/>
        </authorList>
    </citation>
    <scope>NUCLEOTIDE SEQUENCE</scope>
    <source>
        <strain evidence="1">RIFCSPHIGHO2_01_FULL_AR10_44_11</strain>
    </source>
</reference>
<organism evidence="1 2">
    <name type="scientific">Candidatus Iainarchaeum sp</name>
    <dbReference type="NCBI Taxonomy" id="3101447"/>
    <lineage>
        <taxon>Archaea</taxon>
        <taxon>Candidatus Iainarchaeota</taxon>
        <taxon>Candidatus Iainarchaeia</taxon>
        <taxon>Candidatus Iainarchaeales</taxon>
        <taxon>Candidatus Iainarchaeaceae</taxon>
        <taxon>Candidatus Iainarchaeum</taxon>
    </lineage>
</organism>
<gene>
    <name evidence="1" type="ORF">J4415_02830</name>
</gene>
<dbReference type="EMBL" id="JAGVWD010000040">
    <property type="protein sequence ID" value="MBS3057541.1"/>
    <property type="molecule type" value="Genomic_DNA"/>
</dbReference>
<evidence type="ECO:0000313" key="2">
    <source>
        <dbReference type="Proteomes" id="UP000677687"/>
    </source>
</evidence>
<name>A0A8T4KT54_9ARCH</name>